<keyword evidence="3" id="KW-1185">Reference proteome</keyword>
<organism evidence="2 3">
    <name type="scientific">Callithrix jacchus</name>
    <name type="common">White-tufted-ear marmoset</name>
    <name type="synonym">Simia Jacchus</name>
    <dbReference type="NCBI Taxonomy" id="9483"/>
    <lineage>
        <taxon>Eukaryota</taxon>
        <taxon>Metazoa</taxon>
        <taxon>Chordata</taxon>
        <taxon>Craniata</taxon>
        <taxon>Vertebrata</taxon>
        <taxon>Euteleostomi</taxon>
        <taxon>Mammalia</taxon>
        <taxon>Eutheria</taxon>
        <taxon>Euarchontoglires</taxon>
        <taxon>Primates</taxon>
        <taxon>Haplorrhini</taxon>
        <taxon>Platyrrhini</taxon>
        <taxon>Cebidae</taxon>
        <taxon>Callitrichinae</taxon>
        <taxon>Callithrix</taxon>
        <taxon>Callithrix</taxon>
    </lineage>
</organism>
<evidence type="ECO:0008006" key="4">
    <source>
        <dbReference type="Google" id="ProtNLM"/>
    </source>
</evidence>
<proteinExistence type="predicted"/>
<reference evidence="2" key="3">
    <citation type="submission" date="2025-09" db="UniProtKB">
        <authorList>
            <consortium name="Ensembl"/>
        </authorList>
    </citation>
    <scope>IDENTIFICATION</scope>
</reference>
<keyword evidence="1" id="KW-0732">Signal</keyword>
<feature type="chain" id="PRO_5035306798" description="Secreted protein" evidence="1">
    <location>
        <begin position="26"/>
        <end position="70"/>
    </location>
</feature>
<protein>
    <recommendedName>
        <fullName evidence="4">Secreted protein</fullName>
    </recommendedName>
</protein>
<dbReference type="AlphaFoldDB" id="A0A8I4A3Q6"/>
<evidence type="ECO:0000256" key="1">
    <source>
        <dbReference type="SAM" id="SignalP"/>
    </source>
</evidence>
<sequence>MTYFFSFFFLSFFFFLRWSFTLVSQTGVQWCDLGSPQPPPPGFRQFSCLSLLSSWDYRHAPPCPANFLYL</sequence>
<dbReference type="Proteomes" id="UP000008225">
    <property type="component" value="Chromosome 16"/>
</dbReference>
<evidence type="ECO:0000313" key="2">
    <source>
        <dbReference type="Ensembl" id="ENSCJAP00000087961.1"/>
    </source>
</evidence>
<dbReference type="GeneTree" id="ENSGT00940000170471"/>
<feature type="signal peptide" evidence="1">
    <location>
        <begin position="1"/>
        <end position="25"/>
    </location>
</feature>
<accession>A0A8I4A3Q6</accession>
<name>A0A8I4A3Q6_CALJA</name>
<reference evidence="2 3" key="1">
    <citation type="submission" date="2009-03" db="EMBL/GenBank/DDBJ databases">
        <authorList>
            <person name="Warren W."/>
            <person name="Ye L."/>
            <person name="Minx P."/>
            <person name="Worley K."/>
            <person name="Gibbs R."/>
            <person name="Wilson R.K."/>
        </authorList>
    </citation>
    <scope>NUCLEOTIDE SEQUENCE [LARGE SCALE GENOMIC DNA]</scope>
</reference>
<reference evidence="2" key="2">
    <citation type="submission" date="2025-08" db="UniProtKB">
        <authorList>
            <consortium name="Ensembl"/>
        </authorList>
    </citation>
    <scope>IDENTIFICATION</scope>
</reference>
<dbReference type="Ensembl" id="ENSCJAT00000121478.1">
    <property type="protein sequence ID" value="ENSCJAP00000087961.1"/>
    <property type="gene ID" value="ENSCJAG00000078234.1"/>
</dbReference>
<dbReference type="PANTHER" id="PTHR46254">
    <property type="entry name" value="PROTEIN GVQW1-RELATED"/>
    <property type="match status" value="1"/>
</dbReference>
<evidence type="ECO:0000313" key="3">
    <source>
        <dbReference type="Proteomes" id="UP000008225"/>
    </source>
</evidence>
<dbReference type="PANTHER" id="PTHR46254:SF3">
    <property type="entry name" value="SECRETED PROTEIN"/>
    <property type="match status" value="1"/>
</dbReference>